<dbReference type="EMBL" id="JABWDY010038477">
    <property type="protein sequence ID" value="KAF5179681.1"/>
    <property type="molecule type" value="Genomic_DNA"/>
</dbReference>
<evidence type="ECO:0000313" key="7">
    <source>
        <dbReference type="EMBL" id="KAF5179681.1"/>
    </source>
</evidence>
<reference evidence="7 8" key="1">
    <citation type="submission" date="2020-06" db="EMBL/GenBank/DDBJ databases">
        <title>Transcriptomic and genomic resources for Thalictrum thalictroides and T. hernandezii: Facilitating candidate gene discovery in an emerging model plant lineage.</title>
        <authorList>
            <person name="Arias T."/>
            <person name="Riano-Pachon D.M."/>
            <person name="Di Stilio V.S."/>
        </authorList>
    </citation>
    <scope>NUCLEOTIDE SEQUENCE [LARGE SCALE GENOMIC DNA]</scope>
    <source>
        <strain evidence="8">cv. WT478/WT964</strain>
        <tissue evidence="7">Leaves</tissue>
    </source>
</reference>
<evidence type="ECO:0000313" key="8">
    <source>
        <dbReference type="Proteomes" id="UP000554482"/>
    </source>
</evidence>
<organism evidence="7 8">
    <name type="scientific">Thalictrum thalictroides</name>
    <name type="common">Rue-anemone</name>
    <name type="synonym">Anemone thalictroides</name>
    <dbReference type="NCBI Taxonomy" id="46969"/>
    <lineage>
        <taxon>Eukaryota</taxon>
        <taxon>Viridiplantae</taxon>
        <taxon>Streptophyta</taxon>
        <taxon>Embryophyta</taxon>
        <taxon>Tracheophyta</taxon>
        <taxon>Spermatophyta</taxon>
        <taxon>Magnoliopsida</taxon>
        <taxon>Ranunculales</taxon>
        <taxon>Ranunculaceae</taxon>
        <taxon>Thalictroideae</taxon>
        <taxon>Thalictrum</taxon>
    </lineage>
</organism>
<keyword evidence="8" id="KW-1185">Reference proteome</keyword>
<evidence type="ECO:0000256" key="4">
    <source>
        <dbReference type="ARBA" id="ARBA00023163"/>
    </source>
</evidence>
<dbReference type="InterPro" id="IPR003657">
    <property type="entry name" value="WRKY_dom"/>
</dbReference>
<dbReference type="AlphaFoldDB" id="A0A7J6V4M7"/>
<keyword evidence="5" id="KW-0539">Nucleus</keyword>
<dbReference type="InterPro" id="IPR044810">
    <property type="entry name" value="WRKY_plant"/>
</dbReference>
<keyword evidence="3" id="KW-0238">DNA-binding</keyword>
<name>A0A7J6V4M7_THATH</name>
<dbReference type="InterPro" id="IPR036576">
    <property type="entry name" value="WRKY_dom_sf"/>
</dbReference>
<dbReference type="Gene3D" id="2.20.25.80">
    <property type="entry name" value="WRKY domain"/>
    <property type="match status" value="1"/>
</dbReference>
<dbReference type="Proteomes" id="UP000554482">
    <property type="component" value="Unassembled WGS sequence"/>
</dbReference>
<feature type="domain" description="WRKY" evidence="6">
    <location>
        <begin position="4"/>
        <end position="69"/>
    </location>
</feature>
<dbReference type="GO" id="GO:0043565">
    <property type="term" value="F:sequence-specific DNA binding"/>
    <property type="evidence" value="ECO:0007669"/>
    <property type="project" value="InterPro"/>
</dbReference>
<dbReference type="Pfam" id="PF03106">
    <property type="entry name" value="WRKY"/>
    <property type="match status" value="1"/>
</dbReference>
<protein>
    <recommendedName>
        <fullName evidence="6">WRKY domain-containing protein</fullName>
    </recommendedName>
</protein>
<dbReference type="PANTHER" id="PTHR31221:SF239">
    <property type="entry name" value="WRKY TRANSCRIPTION FACTOR 10-RELATED"/>
    <property type="match status" value="1"/>
</dbReference>
<evidence type="ECO:0000259" key="6">
    <source>
        <dbReference type="PROSITE" id="PS50811"/>
    </source>
</evidence>
<sequence>MTESEADHLKDGYRWRKYGQKAVKNSPYPRMDVDVRLKQRIVTSLLEENMIVKGVLFKTYGEEQSQQTTILQIPVSWSTFKHLTWFIADCTGSQSVYGENSPEAAVADLEYA</sequence>
<keyword evidence="2" id="KW-0805">Transcription regulation</keyword>
<dbReference type="GO" id="GO:0005634">
    <property type="term" value="C:nucleus"/>
    <property type="evidence" value="ECO:0007669"/>
    <property type="project" value="UniProtKB-SubCell"/>
</dbReference>
<dbReference type="SUPFAM" id="SSF118290">
    <property type="entry name" value="WRKY DNA-binding domain"/>
    <property type="match status" value="1"/>
</dbReference>
<proteinExistence type="predicted"/>
<dbReference type="PROSITE" id="PS50811">
    <property type="entry name" value="WRKY"/>
    <property type="match status" value="1"/>
</dbReference>
<dbReference type="PANTHER" id="PTHR31221">
    <property type="entry name" value="WRKY TRANSCRIPTION FACTOR PROTEIN 1-RELATED"/>
    <property type="match status" value="1"/>
</dbReference>
<comment type="subcellular location">
    <subcellularLocation>
        <location evidence="1">Nucleus</location>
    </subcellularLocation>
</comment>
<dbReference type="OrthoDB" id="1936515at2759"/>
<comment type="caution">
    <text evidence="7">The sequence shown here is derived from an EMBL/GenBank/DDBJ whole genome shotgun (WGS) entry which is preliminary data.</text>
</comment>
<evidence type="ECO:0000256" key="2">
    <source>
        <dbReference type="ARBA" id="ARBA00023015"/>
    </source>
</evidence>
<dbReference type="SMART" id="SM00774">
    <property type="entry name" value="WRKY"/>
    <property type="match status" value="1"/>
</dbReference>
<evidence type="ECO:0000256" key="3">
    <source>
        <dbReference type="ARBA" id="ARBA00023125"/>
    </source>
</evidence>
<evidence type="ECO:0000256" key="1">
    <source>
        <dbReference type="ARBA" id="ARBA00004123"/>
    </source>
</evidence>
<accession>A0A7J6V4M7</accession>
<gene>
    <name evidence="7" type="ORF">FRX31_030735</name>
</gene>
<dbReference type="GO" id="GO:0003700">
    <property type="term" value="F:DNA-binding transcription factor activity"/>
    <property type="evidence" value="ECO:0007669"/>
    <property type="project" value="InterPro"/>
</dbReference>
<keyword evidence="4" id="KW-0804">Transcription</keyword>
<evidence type="ECO:0000256" key="5">
    <source>
        <dbReference type="ARBA" id="ARBA00023242"/>
    </source>
</evidence>